<dbReference type="AlphaFoldDB" id="A0A846RT15"/>
<dbReference type="PANTHER" id="PTHR13847:SF289">
    <property type="entry name" value="GLYCINE OXIDASE"/>
    <property type="match status" value="1"/>
</dbReference>
<dbReference type="PANTHER" id="PTHR13847">
    <property type="entry name" value="SARCOSINE DEHYDROGENASE-RELATED"/>
    <property type="match status" value="1"/>
</dbReference>
<evidence type="ECO:0000259" key="2">
    <source>
        <dbReference type="Pfam" id="PF01266"/>
    </source>
</evidence>
<proteinExistence type="predicted"/>
<dbReference type="EMBL" id="JAATJL010000001">
    <property type="protein sequence ID" value="NJC23672.1"/>
    <property type="molecule type" value="Genomic_DNA"/>
</dbReference>
<evidence type="ECO:0000313" key="4">
    <source>
        <dbReference type="Proteomes" id="UP000547458"/>
    </source>
</evidence>
<gene>
    <name evidence="3" type="ORF">BJ994_002748</name>
</gene>
<feature type="domain" description="FAD dependent oxidoreductase" evidence="2">
    <location>
        <begin position="13"/>
        <end position="356"/>
    </location>
</feature>
<dbReference type="GO" id="GO:0005737">
    <property type="term" value="C:cytoplasm"/>
    <property type="evidence" value="ECO:0007669"/>
    <property type="project" value="TreeGrafter"/>
</dbReference>
<accession>A0A846RT15</accession>
<protein>
    <submittedName>
        <fullName evidence="3">Glycine/D-amino acid oxidase-like deaminating enzyme</fullName>
    </submittedName>
</protein>
<dbReference type="SUPFAM" id="SSF51905">
    <property type="entry name" value="FAD/NAD(P)-binding domain"/>
    <property type="match status" value="1"/>
</dbReference>
<keyword evidence="4" id="KW-1185">Reference proteome</keyword>
<dbReference type="RefSeq" id="WP_167994945.1">
    <property type="nucleotide sequence ID" value="NZ_JAATJL010000001.1"/>
</dbReference>
<evidence type="ECO:0000256" key="1">
    <source>
        <dbReference type="ARBA" id="ARBA00023002"/>
    </source>
</evidence>
<dbReference type="InterPro" id="IPR036188">
    <property type="entry name" value="FAD/NAD-bd_sf"/>
</dbReference>
<dbReference type="Gene3D" id="3.50.50.60">
    <property type="entry name" value="FAD/NAD(P)-binding domain"/>
    <property type="match status" value="1"/>
</dbReference>
<dbReference type="Proteomes" id="UP000547458">
    <property type="component" value="Unassembled WGS sequence"/>
</dbReference>
<evidence type="ECO:0000313" key="3">
    <source>
        <dbReference type="EMBL" id="NJC23672.1"/>
    </source>
</evidence>
<organism evidence="3 4">
    <name type="scientific">Arthrobacter pigmenti</name>
    <dbReference type="NCBI Taxonomy" id="271432"/>
    <lineage>
        <taxon>Bacteria</taxon>
        <taxon>Bacillati</taxon>
        <taxon>Actinomycetota</taxon>
        <taxon>Actinomycetes</taxon>
        <taxon>Micrococcales</taxon>
        <taxon>Micrococcaceae</taxon>
        <taxon>Arthrobacter</taxon>
    </lineage>
</organism>
<reference evidence="3 4" key="1">
    <citation type="submission" date="2020-03" db="EMBL/GenBank/DDBJ databases">
        <title>Sequencing the genomes of 1000 actinobacteria strains.</title>
        <authorList>
            <person name="Klenk H.-P."/>
        </authorList>
    </citation>
    <scope>NUCLEOTIDE SEQUENCE [LARGE SCALE GENOMIC DNA]</scope>
    <source>
        <strain evidence="3 4">DSM 16403</strain>
    </source>
</reference>
<dbReference type="Pfam" id="PF01266">
    <property type="entry name" value="DAO"/>
    <property type="match status" value="1"/>
</dbReference>
<dbReference type="InterPro" id="IPR006076">
    <property type="entry name" value="FAD-dep_OxRdtase"/>
</dbReference>
<dbReference type="Gene3D" id="3.30.9.10">
    <property type="entry name" value="D-Amino Acid Oxidase, subunit A, domain 2"/>
    <property type="match status" value="1"/>
</dbReference>
<name>A0A846RT15_9MICC</name>
<comment type="caution">
    <text evidence="3">The sequence shown here is derived from an EMBL/GenBank/DDBJ whole genome shotgun (WGS) entry which is preliminary data.</text>
</comment>
<keyword evidence="1" id="KW-0560">Oxidoreductase</keyword>
<sequence length="381" mass="40449">MSSTPDTPSSKNVAVIGGGILGVSTAVHLQREGASVVLITETELASGASGRSLSWLNSAGIRSDAYHALRVAGIDRYRTMFAANPHLEWLRFDGGVYWSDADSEASTLARHRYEKEHAYGSRLVDSARIPRVVPGIAADSVPGSAIYNPGDGWVSLPHLIEHLAAELVSRGGRIVTQAGKASVLVNDRRATGVSTTAGERYEADAVVVACGPSTPAVVGELGVRIDDGSPLSMLVTTEPLEHDIKAVLNTPRAATRPNPGGTLAIDHDWYVDQIIEGPDGNCSIPECAIQQLLDEASALLEGSPKLKAAEYKLGRKPIPGDGEPVFGELEKVPGCYVAFSHSGATVGLIAGELLADEIMSGRPHPMFRSFRPERFSERKLT</sequence>
<dbReference type="GO" id="GO:0016491">
    <property type="term" value="F:oxidoreductase activity"/>
    <property type="evidence" value="ECO:0007669"/>
    <property type="project" value="UniProtKB-KW"/>
</dbReference>